<feature type="compositionally biased region" description="Basic and acidic residues" evidence="2">
    <location>
        <begin position="482"/>
        <end position="492"/>
    </location>
</feature>
<evidence type="ECO:0000256" key="1">
    <source>
        <dbReference type="SAM" id="Coils"/>
    </source>
</evidence>
<reference evidence="3 4" key="1">
    <citation type="submission" date="2012-05" db="EMBL/GenBank/DDBJ databases">
        <title>Recombination and specialization in a pathogen metapopulation.</title>
        <authorList>
            <person name="Gardiner A."/>
            <person name="Kemen E."/>
            <person name="Schultz-Larsen T."/>
            <person name="MacLean D."/>
            <person name="Van Oosterhout C."/>
            <person name="Jones J.D.G."/>
        </authorList>
    </citation>
    <scope>NUCLEOTIDE SEQUENCE [LARGE SCALE GENOMIC DNA]</scope>
    <source>
        <strain evidence="3 4">Ac Nc2</strain>
    </source>
</reference>
<feature type="coiled-coil region" evidence="1">
    <location>
        <begin position="113"/>
        <end position="140"/>
    </location>
</feature>
<comment type="caution">
    <text evidence="3">The sequence shown here is derived from an EMBL/GenBank/DDBJ whole genome shotgun (WGS) entry which is preliminary data.</text>
</comment>
<keyword evidence="4" id="KW-1185">Reference proteome</keyword>
<evidence type="ECO:0000313" key="4">
    <source>
        <dbReference type="Proteomes" id="UP000053237"/>
    </source>
</evidence>
<feature type="region of interest" description="Disordered" evidence="2">
    <location>
        <begin position="474"/>
        <end position="511"/>
    </location>
</feature>
<evidence type="ECO:0000256" key="2">
    <source>
        <dbReference type="SAM" id="MobiDB-lite"/>
    </source>
</evidence>
<keyword evidence="1" id="KW-0175">Coiled coil</keyword>
<organism evidence="3 4">
    <name type="scientific">Albugo candida</name>
    <dbReference type="NCBI Taxonomy" id="65357"/>
    <lineage>
        <taxon>Eukaryota</taxon>
        <taxon>Sar</taxon>
        <taxon>Stramenopiles</taxon>
        <taxon>Oomycota</taxon>
        <taxon>Peronosporomycetes</taxon>
        <taxon>Albuginales</taxon>
        <taxon>Albuginaceae</taxon>
        <taxon>Albugo</taxon>
    </lineage>
</organism>
<protein>
    <submittedName>
        <fullName evidence="3">Uncharacterized protein</fullName>
    </submittedName>
</protein>
<gene>
    <name evidence="3" type="ORF">BN9_084090</name>
</gene>
<dbReference type="OrthoDB" id="167213at2759"/>
<accession>A0A024GM66</accession>
<dbReference type="EMBL" id="CAIX01000169">
    <property type="protein sequence ID" value="CCI47402.1"/>
    <property type="molecule type" value="Genomic_DNA"/>
</dbReference>
<dbReference type="AlphaFoldDB" id="A0A024GM66"/>
<proteinExistence type="predicted"/>
<name>A0A024GM66_9STRA</name>
<evidence type="ECO:0000313" key="3">
    <source>
        <dbReference type="EMBL" id="CCI47402.1"/>
    </source>
</evidence>
<sequence>MHSNPNSDRFAATRDCYSFRNTSTRRSNKRRKSICTGGEEKSVVVDLNTIAASMDLTEIKQERNDDYCMPPDTFLTNNAPSNNRAIYPTNPSARLVVMDTYLYRQLALKDEWLVATQKNLSLLRQECMNIRRELSKANEENDRCLMQLEDVLTNRPKIIAKEALDLHIHQSEHWRKEMGKRIKHLSQRMDEIEDRHAPIPAIKKEQSVETLAVEQSHHSCTEKQKELEQIKLRQKEFSDSFVEHQVMAERILAEKDKSSKELRKKLQSVQDSCLDRTMEAIRMANYSLESTHTVTQKLNEVNGQVKAIHEDISSLRQEFAGIRTALHETKKQVHKRVSFATRDELALVEKQCFQTIAKNQTAQRTKFEQFDRFREFIENRQEMWQNNVSQLAHEVYNSMEIDFSKHVAENTALRKLIVGLQQQVCDLKQAVATQTSDPMTLAEACPSRHSNRKVTKKQHYEKVNDCNRPLLFNQQQSAQKDCSNRNRTDNSTRTHNSLAPSQPKESDVSSTMTRINTNVHTVQDESCMSDEDEVLEVCTPSQLAGYDQGRKTPTQQETIVIEDDSESETGIASSSSSKHTRADTLMKAEENGVRVEVHKRTSLTWHHVGQGIKLYLSFGGAPSPTDEWRLRIPNLLLEDQSMLSTMQEIKTTFEVFQSVPQQLLHSVTQAATIDSSTASEDNKAIEHITEEDIRVKYGNVLLRVHRMWIKTIKPSIKKVTQSSLRPCTELDDLDISTPISLLVSQWTQHHSSKVDILEWRGKLATSFYQVLCSQFEGTFSDLSCNVASCSPAVFLFHLMLQPLEIKRVFPQHGRFRLTDFGRAVISTSWDRLLSSIPYEFFIENAWLEAQSDAAGQVISPLGISHVLATMIFYTSMIQLPETTSESASLMFLVERISVVTEWFYSMLVINGVKASTMASCEHLRLDKAIVEVEGVDSKFVSNLQLDGFFEVAHVVWLESNRSVESQPQEQ</sequence>
<dbReference type="InParanoid" id="A0A024GM66"/>
<dbReference type="Proteomes" id="UP000053237">
    <property type="component" value="Unassembled WGS sequence"/>
</dbReference>